<reference evidence="1" key="1">
    <citation type="submission" date="2022-04" db="EMBL/GenBank/DDBJ databases">
        <title>Genome of the entomopathogenic fungus Entomophthora muscae.</title>
        <authorList>
            <person name="Elya C."/>
            <person name="Lovett B.R."/>
            <person name="Lee E."/>
            <person name="Macias A.M."/>
            <person name="Hajek A.E."/>
            <person name="De Bivort B.L."/>
            <person name="Kasson M.T."/>
            <person name="De Fine Licht H.H."/>
            <person name="Stajich J.E."/>
        </authorList>
    </citation>
    <scope>NUCLEOTIDE SEQUENCE</scope>
    <source>
        <strain evidence="1">Berkeley</strain>
    </source>
</reference>
<gene>
    <name evidence="1" type="ORF">DSO57_1028796</name>
</gene>
<proteinExistence type="predicted"/>
<evidence type="ECO:0000313" key="1">
    <source>
        <dbReference type="EMBL" id="KAJ9087880.1"/>
    </source>
</evidence>
<dbReference type="EMBL" id="QTSX02000185">
    <property type="protein sequence ID" value="KAJ9087880.1"/>
    <property type="molecule type" value="Genomic_DNA"/>
</dbReference>
<keyword evidence="2" id="KW-1185">Reference proteome</keyword>
<organism evidence="1 2">
    <name type="scientific">Entomophthora muscae</name>
    <dbReference type="NCBI Taxonomy" id="34485"/>
    <lineage>
        <taxon>Eukaryota</taxon>
        <taxon>Fungi</taxon>
        <taxon>Fungi incertae sedis</taxon>
        <taxon>Zoopagomycota</taxon>
        <taxon>Entomophthoromycotina</taxon>
        <taxon>Entomophthoromycetes</taxon>
        <taxon>Entomophthorales</taxon>
        <taxon>Entomophthoraceae</taxon>
        <taxon>Entomophthora</taxon>
    </lineage>
</organism>
<accession>A0ACC2UL90</accession>
<comment type="caution">
    <text evidence="1">The sequence shown here is derived from an EMBL/GenBank/DDBJ whole genome shotgun (WGS) entry which is preliminary data.</text>
</comment>
<evidence type="ECO:0000313" key="2">
    <source>
        <dbReference type="Proteomes" id="UP001165960"/>
    </source>
</evidence>
<sequence length="652" mass="72772">MAKSSNLLKSDSLPTVSKTIGPRTRAFVNRLNKSLLNSIPDSDITISPENLPGESPPKSDHGFKPNSYQKTSKLNLRSLAKKNSNHDLANTSEASIDEGSEKCVLLSSSRKQLGSNNNPSFDRNNTSDAFNNQKESSSLQGFEHLSISEPVIEPRFCKGNEDLTVSDLTPSKDCDIISEKDSIHSHQSYLNNNIIAMEIESVADKPASNSMTPICSSPGAKLSSKPNSESYGFHPQQRLALPKDEISQCSCILKALKHHPDSDPFLQPVDIVGLNIPDYPKVVKIPMDLSTVEEKLNAGAYEVVADFYTDIQRIFDNCYLFNKKSSPVSHMAKALQNLFEELKSIFSSLSHLIECGTAPPITRSAYSKQATSKPSRAHTHTSAPHSPIPVCSNSSMAQHHMDFCLETIEELLSRKHKAYSRPFLEPVDWEVMDLPDYPRIINHPMDLSTVKMKLISNKYKSATDFAHDVRLIFQNCFKYNSASNLVYQMGTRLQEVFEYKWSYFPSEEDSPDINAGLSHSKTSQSIISSLPVSEHTKLKKESCVLKRKDFVPSKDTISPSSKATKCSSGKYQAFTHAQKRELEKAIGRLSGTKLNKVVDLICYYMPELGSKEEIEIDLDVLDNKTLSKMYSLVMTDHSSKVQNNDKAKHYQA</sequence>
<protein>
    <submittedName>
        <fullName evidence="1">Uncharacterized protein</fullName>
    </submittedName>
</protein>
<name>A0ACC2UL90_9FUNG</name>
<dbReference type="Proteomes" id="UP001165960">
    <property type="component" value="Unassembled WGS sequence"/>
</dbReference>